<comment type="caution">
    <text evidence="2">The sequence shown here is derived from an EMBL/GenBank/DDBJ whole genome shotgun (WGS) entry which is preliminary data.</text>
</comment>
<evidence type="ECO:0008006" key="4">
    <source>
        <dbReference type="Google" id="ProtNLM"/>
    </source>
</evidence>
<keyword evidence="1" id="KW-1133">Transmembrane helix</keyword>
<evidence type="ECO:0000313" key="2">
    <source>
        <dbReference type="EMBL" id="TXN37899.1"/>
    </source>
</evidence>
<dbReference type="AlphaFoldDB" id="A0A5C8V9M0"/>
<reference evidence="2 3" key="1">
    <citation type="submission" date="2019-08" db="EMBL/GenBank/DDBJ databases">
        <title>Professor.</title>
        <authorList>
            <person name="Park J.S."/>
        </authorList>
    </citation>
    <scope>NUCLEOTIDE SEQUENCE [LARGE SCALE GENOMIC DNA]</scope>
    <source>
        <strain evidence="2 3">176CP5-101</strain>
    </source>
</reference>
<organism evidence="2 3">
    <name type="scientific">Flagellimonas hymeniacidonis</name>
    <dbReference type="NCBI Taxonomy" id="2603628"/>
    <lineage>
        <taxon>Bacteria</taxon>
        <taxon>Pseudomonadati</taxon>
        <taxon>Bacteroidota</taxon>
        <taxon>Flavobacteriia</taxon>
        <taxon>Flavobacteriales</taxon>
        <taxon>Flavobacteriaceae</taxon>
        <taxon>Flagellimonas</taxon>
    </lineage>
</organism>
<dbReference type="InterPro" id="IPR036737">
    <property type="entry name" value="OmpA-like_sf"/>
</dbReference>
<evidence type="ECO:0000313" key="3">
    <source>
        <dbReference type="Proteomes" id="UP000321456"/>
    </source>
</evidence>
<gene>
    <name evidence="2" type="ORF">FVB32_06305</name>
</gene>
<dbReference type="Proteomes" id="UP000321456">
    <property type="component" value="Unassembled WGS sequence"/>
</dbReference>
<accession>A0A5C8V9M0</accession>
<proteinExistence type="predicted"/>
<keyword evidence="1" id="KW-0472">Membrane</keyword>
<keyword evidence="1" id="KW-0812">Transmembrane</keyword>
<sequence length="178" mass="19145">MTTKTTYLLGILAVIGIGTLLYINLCSSCIAPSTDAVIKQIKNPQTKSNSFSMVDGDFKHTIEDNFNFKLSSPSFLMPISDELKAGIVTIKEYLEANPIKVLALTGLYAEGEENNTPYNTLGLARAHSVKNQLMLSGIPSKQIATAGKLMDGLTLEGTTLLGPITYAITEEKTAPESN</sequence>
<dbReference type="EMBL" id="VRUR01000001">
    <property type="protein sequence ID" value="TXN37899.1"/>
    <property type="molecule type" value="Genomic_DNA"/>
</dbReference>
<dbReference type="Gene3D" id="3.30.1330.60">
    <property type="entry name" value="OmpA-like domain"/>
    <property type="match status" value="1"/>
</dbReference>
<dbReference type="SUPFAM" id="SSF103088">
    <property type="entry name" value="OmpA-like"/>
    <property type="match status" value="1"/>
</dbReference>
<evidence type="ECO:0000256" key="1">
    <source>
        <dbReference type="SAM" id="Phobius"/>
    </source>
</evidence>
<protein>
    <recommendedName>
        <fullName evidence="4">OmpA-like domain-containing protein</fullName>
    </recommendedName>
</protein>
<feature type="transmembrane region" description="Helical" evidence="1">
    <location>
        <begin position="7"/>
        <end position="25"/>
    </location>
</feature>
<keyword evidence="3" id="KW-1185">Reference proteome</keyword>
<name>A0A5C8V9M0_9FLAO</name>
<dbReference type="RefSeq" id="WP_147742271.1">
    <property type="nucleotide sequence ID" value="NZ_VRUR01000001.1"/>
</dbReference>